<dbReference type="EMBL" id="CP110432">
    <property type="protein sequence ID" value="WAQ90448.1"/>
    <property type="molecule type" value="Genomic_DNA"/>
</dbReference>
<evidence type="ECO:0000313" key="2">
    <source>
        <dbReference type="EMBL" id="WAQ90448.1"/>
    </source>
</evidence>
<reference evidence="2" key="1">
    <citation type="submission" date="2022-10" db="EMBL/GenBank/DDBJ databases">
        <title>Puccinia triticina Genome sequencing and assembly.</title>
        <authorList>
            <person name="Li C."/>
        </authorList>
    </citation>
    <scope>NUCLEOTIDE SEQUENCE</scope>
    <source>
        <strain evidence="2">Pt15</strain>
    </source>
</reference>
<proteinExistence type="predicted"/>
<dbReference type="RefSeq" id="XP_053026003.1">
    <property type="nucleotide sequence ID" value="XM_053162046.1"/>
</dbReference>
<dbReference type="Proteomes" id="UP001164743">
    <property type="component" value="Chromosome 12A"/>
</dbReference>
<feature type="compositionally biased region" description="Low complexity" evidence="1">
    <location>
        <begin position="225"/>
        <end position="238"/>
    </location>
</feature>
<feature type="region of interest" description="Disordered" evidence="1">
    <location>
        <begin position="218"/>
        <end position="290"/>
    </location>
</feature>
<protein>
    <submittedName>
        <fullName evidence="2">Uncharacterized protein</fullName>
    </submittedName>
</protein>
<feature type="compositionally biased region" description="Basic and acidic residues" evidence="1">
    <location>
        <begin position="270"/>
        <end position="290"/>
    </location>
</feature>
<evidence type="ECO:0000313" key="3">
    <source>
        <dbReference type="Proteomes" id="UP001164743"/>
    </source>
</evidence>
<keyword evidence="3" id="KW-1185">Reference proteome</keyword>
<organism evidence="2 3">
    <name type="scientific">Puccinia triticina</name>
    <dbReference type="NCBI Taxonomy" id="208348"/>
    <lineage>
        <taxon>Eukaryota</taxon>
        <taxon>Fungi</taxon>
        <taxon>Dikarya</taxon>
        <taxon>Basidiomycota</taxon>
        <taxon>Pucciniomycotina</taxon>
        <taxon>Pucciniomycetes</taxon>
        <taxon>Pucciniales</taxon>
        <taxon>Pucciniaceae</taxon>
        <taxon>Puccinia</taxon>
    </lineage>
</organism>
<dbReference type="GeneID" id="77802941"/>
<accession>A0ABY7D1H8</accession>
<evidence type="ECO:0000256" key="1">
    <source>
        <dbReference type="SAM" id="MobiDB-lite"/>
    </source>
</evidence>
<feature type="compositionally biased region" description="Basic and acidic residues" evidence="1">
    <location>
        <begin position="83"/>
        <end position="92"/>
    </location>
</feature>
<gene>
    <name evidence="2" type="ORF">PtA15_12A437</name>
</gene>
<name>A0ABY7D1H8_9BASI</name>
<feature type="region of interest" description="Disordered" evidence="1">
    <location>
        <begin position="1"/>
        <end position="151"/>
    </location>
</feature>
<sequence>MQQATAFVKQLAGIRPQDEEGTEDPAATPQGEIDEVPDLNPPKKTKKTTAPKEPTRKIATRSTSKVPEDPPQPKKAQQIELDGWERLLKDVGQRPSNRAHNPEERTEAASNDRAQNKRGWPGSESNPVLADEGPTPSGTQEAAPAQGALPAWKIQETLVRMAERAMKAEENGDMALANRLYDIGAGLGQAVPRSSPTVAAPTVRGTVQAPVTIEGLRVPIPINNGRQSKGKQQQQQRRTSPNLAKGYEKGGQGGQKQSQGGYKGNRYNPRHGDRDGGRHGGRDGGRGRNY</sequence>